<feature type="region of interest" description="Disordered" evidence="6">
    <location>
        <begin position="323"/>
        <end position="346"/>
    </location>
</feature>
<dbReference type="Gene3D" id="2.102.10.10">
    <property type="entry name" value="Rieske [2Fe-2S] iron-sulphur domain"/>
    <property type="match status" value="1"/>
</dbReference>
<evidence type="ECO:0000259" key="7">
    <source>
        <dbReference type="PROSITE" id="PS51296"/>
    </source>
</evidence>
<evidence type="ECO:0000256" key="3">
    <source>
        <dbReference type="ARBA" id="ARBA00023002"/>
    </source>
</evidence>
<dbReference type="SUPFAM" id="SSF50022">
    <property type="entry name" value="ISP domain"/>
    <property type="match status" value="1"/>
</dbReference>
<dbReference type="Proteomes" id="UP000521676">
    <property type="component" value="Unassembled WGS sequence"/>
</dbReference>
<evidence type="ECO:0000256" key="4">
    <source>
        <dbReference type="ARBA" id="ARBA00023004"/>
    </source>
</evidence>
<dbReference type="InterPro" id="IPR050584">
    <property type="entry name" value="Cholesterol_7-desaturase"/>
</dbReference>
<dbReference type="PANTHER" id="PTHR21266:SF59">
    <property type="entry name" value="BLR4922 PROTEIN"/>
    <property type="match status" value="1"/>
</dbReference>
<dbReference type="GO" id="GO:0016705">
    <property type="term" value="F:oxidoreductase activity, acting on paired donors, with incorporation or reduction of molecular oxygen"/>
    <property type="evidence" value="ECO:0007669"/>
    <property type="project" value="UniProtKB-ARBA"/>
</dbReference>
<dbReference type="RefSeq" id="WP_341470504.1">
    <property type="nucleotide sequence ID" value="NZ_CP128400.1"/>
</dbReference>
<evidence type="ECO:0000313" key="11">
    <source>
        <dbReference type="Proteomes" id="UP001431572"/>
    </source>
</evidence>
<evidence type="ECO:0000256" key="6">
    <source>
        <dbReference type="SAM" id="MobiDB-lite"/>
    </source>
</evidence>
<organism evidence="8 10">
    <name type="scientific">Candidatus Chlorohelix allophototropha</name>
    <dbReference type="NCBI Taxonomy" id="3003348"/>
    <lineage>
        <taxon>Bacteria</taxon>
        <taxon>Bacillati</taxon>
        <taxon>Chloroflexota</taxon>
        <taxon>Chloroflexia</taxon>
        <taxon>Candidatus Chloroheliales</taxon>
        <taxon>Candidatus Chloroheliaceae</taxon>
        <taxon>Candidatus Chlorohelix</taxon>
    </lineage>
</organism>
<keyword evidence="2" id="KW-0479">Metal-binding</keyword>
<dbReference type="EMBL" id="CP128400">
    <property type="protein sequence ID" value="WJW68599.1"/>
    <property type="molecule type" value="Genomic_DNA"/>
</dbReference>
<feature type="domain" description="Rieske" evidence="7">
    <location>
        <begin position="6"/>
        <end position="111"/>
    </location>
</feature>
<dbReference type="Pfam" id="PF00355">
    <property type="entry name" value="Rieske"/>
    <property type="match status" value="1"/>
</dbReference>
<keyword evidence="8" id="KW-0223">Dioxygenase</keyword>
<name>A0A8T7M973_9CHLR</name>
<dbReference type="Gene3D" id="3.90.380.10">
    <property type="entry name" value="Naphthalene 1,2-dioxygenase Alpha Subunit, Chain A, domain 1"/>
    <property type="match status" value="1"/>
</dbReference>
<evidence type="ECO:0000313" key="10">
    <source>
        <dbReference type="Proteomes" id="UP000521676"/>
    </source>
</evidence>
<evidence type="ECO:0000313" key="9">
    <source>
        <dbReference type="EMBL" id="WJW68599.1"/>
    </source>
</evidence>
<protein>
    <submittedName>
        <fullName evidence="8">Aromatic ring-hydroxylating dioxygenase subunit alpha</fullName>
    </submittedName>
</protein>
<dbReference type="GO" id="GO:0046872">
    <property type="term" value="F:metal ion binding"/>
    <property type="evidence" value="ECO:0007669"/>
    <property type="project" value="UniProtKB-KW"/>
</dbReference>
<keyword evidence="5" id="KW-0411">Iron-sulfur</keyword>
<dbReference type="PANTHER" id="PTHR21266">
    <property type="entry name" value="IRON-SULFUR DOMAIN CONTAINING PROTEIN"/>
    <property type="match status" value="1"/>
</dbReference>
<sequence>MLREQWYAVLESDEVKVGKPFYYKRLGYDLVFWRSEAGKIVAMEDRCPHRQAKLSLGKIVDGNIECPFHGFQFNSNGECALVPANGINGAKPKAMRPRVFPTQEAHDFIWLWHGEARATGDYPPIPFFTEQGLENFSYSTLRKRWNTHYTRAIENQLDVAHLPFVHATTIGRGGRKLVNGPYTVLEGETLYVWVNNVLDKGQPGLKPGEMSRPAGDWLISFKYPNLWLNRLSSKFMLVAAFVPIDDEQTMMYIRFYQNFVSAKPLRKLFSFIAAQSSRKILTQDEGVVISQRPKQGGLSSGDKYIPADRPILLYYMHRNELERNAPMPEPPANPDAELEVAGLSEH</sequence>
<reference evidence="8 10" key="1">
    <citation type="submission" date="2020-06" db="EMBL/GenBank/DDBJ databases">
        <title>Anoxygenic phototrophic Chloroflexota member uses a Type I reaction center.</title>
        <authorList>
            <person name="Tsuji J.M."/>
            <person name="Shaw N.A."/>
            <person name="Nagashima S."/>
            <person name="Venkiteswaran J."/>
            <person name="Schiff S.L."/>
            <person name="Hanada S."/>
            <person name="Tank M."/>
            <person name="Neufeld J.D."/>
        </authorList>
    </citation>
    <scope>NUCLEOTIDE SEQUENCE [LARGE SCALE GENOMIC DNA]</scope>
    <source>
        <strain evidence="8">L227-S17</strain>
    </source>
</reference>
<dbReference type="GO" id="GO:0051537">
    <property type="term" value="F:2 iron, 2 sulfur cluster binding"/>
    <property type="evidence" value="ECO:0007669"/>
    <property type="project" value="UniProtKB-KW"/>
</dbReference>
<evidence type="ECO:0000256" key="1">
    <source>
        <dbReference type="ARBA" id="ARBA00022714"/>
    </source>
</evidence>
<dbReference type="Pfam" id="PF19112">
    <property type="entry name" value="VanA_C"/>
    <property type="match status" value="1"/>
</dbReference>
<dbReference type="GO" id="GO:0004497">
    <property type="term" value="F:monooxygenase activity"/>
    <property type="evidence" value="ECO:0007669"/>
    <property type="project" value="UniProtKB-ARBA"/>
</dbReference>
<evidence type="ECO:0000256" key="5">
    <source>
        <dbReference type="ARBA" id="ARBA00023014"/>
    </source>
</evidence>
<dbReference type="PROSITE" id="PS51296">
    <property type="entry name" value="RIESKE"/>
    <property type="match status" value="1"/>
</dbReference>
<proteinExistence type="predicted"/>
<dbReference type="AlphaFoldDB" id="A0A8T7M973"/>
<keyword evidence="3" id="KW-0560">Oxidoreductase</keyword>
<reference evidence="9" key="2">
    <citation type="journal article" date="2024" name="Nature">
        <title>Anoxygenic phototroph of the Chloroflexota uses a type I reaction centre.</title>
        <authorList>
            <person name="Tsuji J.M."/>
            <person name="Shaw N.A."/>
            <person name="Nagashima S."/>
            <person name="Venkiteswaran J.J."/>
            <person name="Schiff S.L."/>
            <person name="Watanabe T."/>
            <person name="Fukui M."/>
            <person name="Hanada S."/>
            <person name="Tank M."/>
            <person name="Neufeld J.D."/>
        </authorList>
    </citation>
    <scope>NUCLEOTIDE SEQUENCE</scope>
    <source>
        <strain evidence="9">L227-S17</strain>
    </source>
</reference>
<keyword evidence="1" id="KW-0001">2Fe-2S</keyword>
<gene>
    <name evidence="8" type="ORF">HXX08_22645</name>
    <name evidence="9" type="ORF">OZ401_004213</name>
</gene>
<dbReference type="InterPro" id="IPR036922">
    <property type="entry name" value="Rieske_2Fe-2S_sf"/>
</dbReference>
<evidence type="ECO:0000256" key="2">
    <source>
        <dbReference type="ARBA" id="ARBA00022723"/>
    </source>
</evidence>
<dbReference type="SUPFAM" id="SSF55961">
    <property type="entry name" value="Bet v1-like"/>
    <property type="match status" value="1"/>
</dbReference>
<accession>A0A8T7M973</accession>
<dbReference type="Proteomes" id="UP001431572">
    <property type="component" value="Chromosome 2"/>
</dbReference>
<keyword evidence="4" id="KW-0408">Iron</keyword>
<dbReference type="GO" id="GO:0051213">
    <property type="term" value="F:dioxygenase activity"/>
    <property type="evidence" value="ECO:0007669"/>
    <property type="project" value="UniProtKB-KW"/>
</dbReference>
<evidence type="ECO:0000313" key="8">
    <source>
        <dbReference type="EMBL" id="NWJ48669.1"/>
    </source>
</evidence>
<dbReference type="EMBL" id="JACATZ010000003">
    <property type="protein sequence ID" value="NWJ48669.1"/>
    <property type="molecule type" value="Genomic_DNA"/>
</dbReference>
<keyword evidence="11" id="KW-1185">Reference proteome</keyword>
<dbReference type="InterPro" id="IPR044043">
    <property type="entry name" value="VanA_C_cat"/>
</dbReference>
<dbReference type="InterPro" id="IPR017941">
    <property type="entry name" value="Rieske_2Fe-2S"/>
</dbReference>